<feature type="compositionally biased region" description="Basic and acidic residues" evidence="1">
    <location>
        <begin position="70"/>
        <end position="96"/>
    </location>
</feature>
<dbReference type="EMBL" id="ML212124">
    <property type="protein sequence ID" value="TFK79214.1"/>
    <property type="molecule type" value="Genomic_DNA"/>
</dbReference>
<organism evidence="2 3">
    <name type="scientific">Polyporus arcularius HHB13444</name>
    <dbReference type="NCBI Taxonomy" id="1314778"/>
    <lineage>
        <taxon>Eukaryota</taxon>
        <taxon>Fungi</taxon>
        <taxon>Dikarya</taxon>
        <taxon>Basidiomycota</taxon>
        <taxon>Agaricomycotina</taxon>
        <taxon>Agaricomycetes</taxon>
        <taxon>Polyporales</taxon>
        <taxon>Polyporaceae</taxon>
        <taxon>Polyporus</taxon>
    </lineage>
</organism>
<dbReference type="Proteomes" id="UP000308197">
    <property type="component" value="Unassembled WGS sequence"/>
</dbReference>
<name>A0A5C3NPI2_9APHY</name>
<sequence length="186" mass="20375">MLARRPGNAELRRAAFVASPGSRLPERGNARWHAPSLRPSELRSSQRMGRPDSTVVLPDSKLRPPARPPPELEHGLEVEHGFKTGREDREQRREAAGRCLGVPAGRNGRARVPAGSRPKQANRDAQTSVTLLYRRGFSVGSPILQLSGLWNIEADCKEHRGTGPCVANAEGEEGELTGPLQQRLLM</sequence>
<evidence type="ECO:0000313" key="3">
    <source>
        <dbReference type="Proteomes" id="UP000308197"/>
    </source>
</evidence>
<evidence type="ECO:0000256" key="1">
    <source>
        <dbReference type="SAM" id="MobiDB-lite"/>
    </source>
</evidence>
<accession>A0A5C3NPI2</accession>
<protein>
    <submittedName>
        <fullName evidence="2">Uncharacterized protein</fullName>
    </submittedName>
</protein>
<keyword evidence="3" id="KW-1185">Reference proteome</keyword>
<reference evidence="2 3" key="1">
    <citation type="journal article" date="2019" name="Nat. Ecol. Evol.">
        <title>Megaphylogeny resolves global patterns of mushroom evolution.</title>
        <authorList>
            <person name="Varga T."/>
            <person name="Krizsan K."/>
            <person name="Foldi C."/>
            <person name="Dima B."/>
            <person name="Sanchez-Garcia M."/>
            <person name="Sanchez-Ramirez S."/>
            <person name="Szollosi G.J."/>
            <person name="Szarkandi J.G."/>
            <person name="Papp V."/>
            <person name="Albert L."/>
            <person name="Andreopoulos W."/>
            <person name="Angelini C."/>
            <person name="Antonin V."/>
            <person name="Barry K.W."/>
            <person name="Bougher N.L."/>
            <person name="Buchanan P."/>
            <person name="Buyck B."/>
            <person name="Bense V."/>
            <person name="Catcheside P."/>
            <person name="Chovatia M."/>
            <person name="Cooper J."/>
            <person name="Damon W."/>
            <person name="Desjardin D."/>
            <person name="Finy P."/>
            <person name="Geml J."/>
            <person name="Haridas S."/>
            <person name="Hughes K."/>
            <person name="Justo A."/>
            <person name="Karasinski D."/>
            <person name="Kautmanova I."/>
            <person name="Kiss B."/>
            <person name="Kocsube S."/>
            <person name="Kotiranta H."/>
            <person name="LaButti K.M."/>
            <person name="Lechner B.E."/>
            <person name="Liimatainen K."/>
            <person name="Lipzen A."/>
            <person name="Lukacs Z."/>
            <person name="Mihaltcheva S."/>
            <person name="Morgado L.N."/>
            <person name="Niskanen T."/>
            <person name="Noordeloos M.E."/>
            <person name="Ohm R.A."/>
            <person name="Ortiz-Santana B."/>
            <person name="Ovrebo C."/>
            <person name="Racz N."/>
            <person name="Riley R."/>
            <person name="Savchenko A."/>
            <person name="Shiryaev A."/>
            <person name="Soop K."/>
            <person name="Spirin V."/>
            <person name="Szebenyi C."/>
            <person name="Tomsovsky M."/>
            <person name="Tulloss R.E."/>
            <person name="Uehling J."/>
            <person name="Grigoriev I.V."/>
            <person name="Vagvolgyi C."/>
            <person name="Papp T."/>
            <person name="Martin F.M."/>
            <person name="Miettinen O."/>
            <person name="Hibbett D.S."/>
            <person name="Nagy L.G."/>
        </authorList>
    </citation>
    <scope>NUCLEOTIDE SEQUENCE [LARGE SCALE GENOMIC DNA]</scope>
    <source>
        <strain evidence="2 3">HHB13444</strain>
    </source>
</reference>
<proteinExistence type="predicted"/>
<feature type="region of interest" description="Disordered" evidence="1">
    <location>
        <begin position="1"/>
        <end position="125"/>
    </location>
</feature>
<gene>
    <name evidence="2" type="ORF">K466DRAFT_668189</name>
</gene>
<dbReference type="AlphaFoldDB" id="A0A5C3NPI2"/>
<dbReference type="InParanoid" id="A0A5C3NPI2"/>
<evidence type="ECO:0000313" key="2">
    <source>
        <dbReference type="EMBL" id="TFK79214.1"/>
    </source>
</evidence>